<dbReference type="EMBL" id="DXFD01000053">
    <property type="protein sequence ID" value="HIX46737.1"/>
    <property type="molecule type" value="Genomic_DNA"/>
</dbReference>
<dbReference type="Pfam" id="PF02386">
    <property type="entry name" value="TrkH"/>
    <property type="match status" value="1"/>
</dbReference>
<dbReference type="PANTHER" id="PTHR32024:SF1">
    <property type="entry name" value="KTR SYSTEM POTASSIUM UPTAKE PROTEIN B"/>
    <property type="match status" value="1"/>
</dbReference>
<evidence type="ECO:0000313" key="9">
    <source>
        <dbReference type="EMBL" id="HIX46737.1"/>
    </source>
</evidence>
<evidence type="ECO:0000256" key="7">
    <source>
        <dbReference type="ARBA" id="ARBA00023136"/>
    </source>
</evidence>
<evidence type="ECO:0000256" key="4">
    <source>
        <dbReference type="ARBA" id="ARBA00022692"/>
    </source>
</evidence>
<evidence type="ECO:0000256" key="5">
    <source>
        <dbReference type="ARBA" id="ARBA00022989"/>
    </source>
</evidence>
<evidence type="ECO:0000256" key="6">
    <source>
        <dbReference type="ARBA" id="ARBA00023065"/>
    </source>
</evidence>
<feature type="transmembrane region" description="Helical" evidence="8">
    <location>
        <begin position="124"/>
        <end position="145"/>
    </location>
</feature>
<gene>
    <name evidence="9" type="ORF">H9737_03495</name>
</gene>
<name>A0A9D1VU59_9FIRM</name>
<reference evidence="9" key="2">
    <citation type="submission" date="2021-04" db="EMBL/GenBank/DDBJ databases">
        <authorList>
            <person name="Gilroy R."/>
        </authorList>
    </citation>
    <scope>NUCLEOTIDE SEQUENCE</scope>
    <source>
        <strain evidence="9">26628</strain>
    </source>
</reference>
<keyword evidence="4 8" id="KW-0812">Transmembrane</keyword>
<dbReference type="GO" id="GO:0030001">
    <property type="term" value="P:metal ion transport"/>
    <property type="evidence" value="ECO:0007669"/>
    <property type="project" value="UniProtKB-ARBA"/>
</dbReference>
<organism evidence="9 10">
    <name type="scientific">Candidatus Borkfalkia faecigallinarum</name>
    <dbReference type="NCBI Taxonomy" id="2838509"/>
    <lineage>
        <taxon>Bacteria</taxon>
        <taxon>Bacillati</taxon>
        <taxon>Bacillota</taxon>
        <taxon>Clostridia</taxon>
        <taxon>Christensenellales</taxon>
        <taxon>Christensenellaceae</taxon>
        <taxon>Candidatus Borkfalkia</taxon>
    </lineage>
</organism>
<keyword evidence="6" id="KW-0406">Ion transport</keyword>
<keyword evidence="3" id="KW-1003">Cell membrane</keyword>
<evidence type="ECO:0000256" key="3">
    <source>
        <dbReference type="ARBA" id="ARBA00022475"/>
    </source>
</evidence>
<keyword evidence="2" id="KW-0813">Transport</keyword>
<keyword evidence="7 8" id="KW-0472">Membrane</keyword>
<dbReference type="GO" id="GO:0008324">
    <property type="term" value="F:monoatomic cation transmembrane transporter activity"/>
    <property type="evidence" value="ECO:0007669"/>
    <property type="project" value="InterPro"/>
</dbReference>
<sequence length="458" mass="48992">MPRKIRLTPVRLLVLGYLAVILIGTLLLIIPSASKITGSASFMDALFTTVSASCVTGLIVQDTFQHWSLFGQIVILCLIQIGGIGFMTIVYLLLRLGGRKIGLKERTFMQEAVSAPVLSGMGKLTTTILIGTLLFEGLGAIALAFRFVPDFGWAQGIWMAVFTAISAFCNAGFDLMGIRGTPFASVTSYAGDPIICLTIPLLILIGGLGFFVWLDIKKNKLHFRKYELHTKLVLIMTAILVLLPTLLIWLGEDWAALGGHGRWYERLLSSFFTAVTPRTAGFNVLPLSAVGGVRSLTLLLSIVLMFIGGSSGSTAGGVKTNTVAVLFLAVFSLARGKRSVECFGRRIDDTNVKNAAQFFTVFTALIVVGATLLCLFEAENPAFGGNGVSVTEAVFEVVSAIATVGLTMGITPSLTIGSQIVLCVLMFLGRAGCMTVMLSWHTPNAPAAEKPLEKVRIG</sequence>
<dbReference type="PANTHER" id="PTHR32024">
    <property type="entry name" value="TRK SYSTEM POTASSIUM UPTAKE PROTEIN TRKG-RELATED"/>
    <property type="match status" value="1"/>
</dbReference>
<proteinExistence type="predicted"/>
<feature type="transmembrane region" description="Helical" evidence="8">
    <location>
        <begin position="314"/>
        <end position="334"/>
    </location>
</feature>
<comment type="caution">
    <text evidence="9">The sequence shown here is derived from an EMBL/GenBank/DDBJ whole genome shotgun (WGS) entry which is preliminary data.</text>
</comment>
<evidence type="ECO:0000313" key="10">
    <source>
        <dbReference type="Proteomes" id="UP000824249"/>
    </source>
</evidence>
<comment type="subcellular location">
    <subcellularLocation>
        <location evidence="1">Cell membrane</location>
        <topology evidence="1">Multi-pass membrane protein</topology>
    </subcellularLocation>
</comment>
<protein>
    <submittedName>
        <fullName evidence="9">Trk family potassium uptake protein</fullName>
    </submittedName>
</protein>
<accession>A0A9D1VU59</accession>
<feature type="transmembrane region" description="Helical" evidence="8">
    <location>
        <begin position="190"/>
        <end position="212"/>
    </location>
</feature>
<evidence type="ECO:0000256" key="2">
    <source>
        <dbReference type="ARBA" id="ARBA00022448"/>
    </source>
</evidence>
<feature type="transmembrane region" description="Helical" evidence="8">
    <location>
        <begin position="12"/>
        <end position="30"/>
    </location>
</feature>
<dbReference type="InterPro" id="IPR003445">
    <property type="entry name" value="Cat_transpt"/>
</dbReference>
<evidence type="ECO:0000256" key="1">
    <source>
        <dbReference type="ARBA" id="ARBA00004651"/>
    </source>
</evidence>
<feature type="transmembrane region" description="Helical" evidence="8">
    <location>
        <begin position="73"/>
        <end position="94"/>
    </location>
</feature>
<feature type="transmembrane region" description="Helical" evidence="8">
    <location>
        <begin position="157"/>
        <end position="178"/>
    </location>
</feature>
<dbReference type="GO" id="GO:0005886">
    <property type="term" value="C:plasma membrane"/>
    <property type="evidence" value="ECO:0007669"/>
    <property type="project" value="UniProtKB-SubCell"/>
</dbReference>
<dbReference type="Proteomes" id="UP000824249">
    <property type="component" value="Unassembled WGS sequence"/>
</dbReference>
<evidence type="ECO:0000256" key="8">
    <source>
        <dbReference type="SAM" id="Phobius"/>
    </source>
</evidence>
<reference evidence="9" key="1">
    <citation type="journal article" date="2021" name="PeerJ">
        <title>Extensive microbial diversity within the chicken gut microbiome revealed by metagenomics and culture.</title>
        <authorList>
            <person name="Gilroy R."/>
            <person name="Ravi A."/>
            <person name="Getino M."/>
            <person name="Pursley I."/>
            <person name="Horton D.L."/>
            <person name="Alikhan N.F."/>
            <person name="Baker D."/>
            <person name="Gharbi K."/>
            <person name="Hall N."/>
            <person name="Watson M."/>
            <person name="Adriaenssens E.M."/>
            <person name="Foster-Nyarko E."/>
            <person name="Jarju S."/>
            <person name="Secka A."/>
            <person name="Antonio M."/>
            <person name="Oren A."/>
            <person name="Chaudhuri R.R."/>
            <person name="La Ragione R."/>
            <person name="Hildebrand F."/>
            <person name="Pallen M.J."/>
        </authorList>
    </citation>
    <scope>NUCLEOTIDE SEQUENCE</scope>
    <source>
        <strain evidence="9">26628</strain>
    </source>
</reference>
<feature type="transmembrane region" description="Helical" evidence="8">
    <location>
        <begin position="232"/>
        <end position="251"/>
    </location>
</feature>
<feature type="transmembrane region" description="Helical" evidence="8">
    <location>
        <begin position="287"/>
        <end position="308"/>
    </location>
</feature>
<dbReference type="AlphaFoldDB" id="A0A9D1VU59"/>
<feature type="transmembrane region" description="Helical" evidence="8">
    <location>
        <begin position="398"/>
        <end position="428"/>
    </location>
</feature>
<keyword evidence="5 8" id="KW-1133">Transmembrane helix</keyword>
<feature type="transmembrane region" description="Helical" evidence="8">
    <location>
        <begin position="355"/>
        <end position="378"/>
    </location>
</feature>